<evidence type="ECO:0000256" key="4">
    <source>
        <dbReference type="ARBA" id="ARBA00022692"/>
    </source>
</evidence>
<comment type="similarity">
    <text evidence="10 11">Belongs to the TonB-dependent receptor family.</text>
</comment>
<dbReference type="EMBL" id="CP060203">
    <property type="protein sequence ID" value="QNS40352.1"/>
    <property type="molecule type" value="Genomic_DNA"/>
</dbReference>
<dbReference type="PANTHER" id="PTHR30069:SF29">
    <property type="entry name" value="HEMOGLOBIN AND HEMOGLOBIN-HAPTOGLOBIN-BINDING PROTEIN 1-RELATED"/>
    <property type="match status" value="1"/>
</dbReference>
<sequence length="609" mass="70240">MTKHSFFSVLFTFCFLLGSAQEKTIDTVFVFDNQLKNSTKFQLSSTLKEEDILKNSTNLSEVLRFQSPVYIKENGRGMVSSPSFRGTTAQQTAFIWNGINVNSILLGQGDINNLNLLGYDNLEVKSGGGSVIYGSGAIGGTIHMNNELQFNRGLSNNLFFEYGSFNTINTFLKSAFSDEKFSIKVSGNFVKSDNDYHVPEKRNYTNLNGGYDNRTFNLGAAYKINSENKIFWQTQIFDGWQHYPVFSEYDTRTKYKTNTFRSLVHWDLNLANIKNSFKIAYLEDEFQYFGNITQPKTSGGMAKIYLAKNDFNYIFNDKLAINTIVEYQNNQAEGFQSGINKVERNLGSAALLFRWNPNTKMQFEAGTKKDFVENIQTPFLYSFSGKTFVTNWYSVVLNASKNFRYPSFNDLYWKPGGNLNLKSEISHQAELANNFRHNNFSLNITPYYIRIKDMIRWLPNASGVWSPINTNNVESYGLESQLNFKKNFEKQDAKFSLGYIFTHSKNLETDKFLAYVPQHKIFANANYRYDFLEFFAQGMLNGLTYTSDDEKKDYSIPSYFVMNAGFNLRLFKHYQLGFKVNNIFDEIYETTAYFPLPKRNYSANLLINF</sequence>
<dbReference type="InterPro" id="IPR039426">
    <property type="entry name" value="TonB-dep_rcpt-like"/>
</dbReference>
<keyword evidence="5" id="KW-0732">Signal</keyword>
<dbReference type="InterPro" id="IPR037066">
    <property type="entry name" value="Plug_dom_sf"/>
</dbReference>
<dbReference type="AlphaFoldDB" id="A0A7H1DTP4"/>
<evidence type="ECO:0000256" key="1">
    <source>
        <dbReference type="ARBA" id="ARBA00004571"/>
    </source>
</evidence>
<dbReference type="RefSeq" id="WP_188320449.1">
    <property type="nucleotide sequence ID" value="NZ_CP060203.1"/>
</dbReference>
<comment type="subcellular location">
    <subcellularLocation>
        <location evidence="1 10">Cell outer membrane</location>
        <topology evidence="1 10">Multi-pass membrane protein</topology>
    </subcellularLocation>
</comment>
<reference evidence="14 15" key="1">
    <citation type="submission" date="2020-07" db="EMBL/GenBank/DDBJ databases">
        <title>Complete genome and description of Chryseobacterium manosquense strain Marseille-Q2069 sp. nov.</title>
        <authorList>
            <person name="Boxberger M."/>
        </authorList>
    </citation>
    <scope>NUCLEOTIDE SEQUENCE [LARGE SCALE GENOMIC DNA]</scope>
    <source>
        <strain evidence="14 15">Marseille-Q2069</strain>
    </source>
</reference>
<dbReference type="GO" id="GO:0015344">
    <property type="term" value="F:siderophore uptake transmembrane transporter activity"/>
    <property type="evidence" value="ECO:0007669"/>
    <property type="project" value="TreeGrafter"/>
</dbReference>
<dbReference type="InterPro" id="IPR036942">
    <property type="entry name" value="Beta-barrel_TonB_sf"/>
</dbReference>
<evidence type="ECO:0000313" key="14">
    <source>
        <dbReference type="EMBL" id="QNS40352.1"/>
    </source>
</evidence>
<keyword evidence="3 10" id="KW-1134">Transmembrane beta strand</keyword>
<dbReference type="Proteomes" id="UP000516438">
    <property type="component" value="Chromosome"/>
</dbReference>
<evidence type="ECO:0000256" key="9">
    <source>
        <dbReference type="ARBA" id="ARBA00023237"/>
    </source>
</evidence>
<dbReference type="GO" id="GO:0009279">
    <property type="term" value="C:cell outer membrane"/>
    <property type="evidence" value="ECO:0007669"/>
    <property type="project" value="UniProtKB-SubCell"/>
</dbReference>
<keyword evidence="8 14" id="KW-0675">Receptor</keyword>
<evidence type="ECO:0000256" key="2">
    <source>
        <dbReference type="ARBA" id="ARBA00022448"/>
    </source>
</evidence>
<dbReference type="PROSITE" id="PS52016">
    <property type="entry name" value="TONB_DEPENDENT_REC_3"/>
    <property type="match status" value="1"/>
</dbReference>
<dbReference type="GO" id="GO:0044718">
    <property type="term" value="P:siderophore transmembrane transport"/>
    <property type="evidence" value="ECO:0007669"/>
    <property type="project" value="TreeGrafter"/>
</dbReference>
<keyword evidence="6 11" id="KW-0798">TonB box</keyword>
<organism evidence="14 15">
    <name type="scientific">Chryseobacterium manosquense</name>
    <dbReference type="NCBI Taxonomy" id="2754694"/>
    <lineage>
        <taxon>Bacteria</taxon>
        <taxon>Pseudomonadati</taxon>
        <taxon>Bacteroidota</taxon>
        <taxon>Flavobacteriia</taxon>
        <taxon>Flavobacteriales</taxon>
        <taxon>Weeksellaceae</taxon>
        <taxon>Chryseobacterium group</taxon>
        <taxon>Chryseobacterium</taxon>
    </lineage>
</organism>
<name>A0A7H1DTP4_9FLAO</name>
<feature type="domain" description="TonB-dependent receptor plug" evidence="13">
    <location>
        <begin position="45"/>
        <end position="141"/>
    </location>
</feature>
<dbReference type="Pfam" id="PF07715">
    <property type="entry name" value="Plug"/>
    <property type="match status" value="1"/>
</dbReference>
<keyword evidence="15" id="KW-1185">Reference proteome</keyword>
<dbReference type="InterPro" id="IPR012910">
    <property type="entry name" value="Plug_dom"/>
</dbReference>
<evidence type="ECO:0000256" key="11">
    <source>
        <dbReference type="RuleBase" id="RU003357"/>
    </source>
</evidence>
<evidence type="ECO:0000256" key="8">
    <source>
        <dbReference type="ARBA" id="ARBA00023170"/>
    </source>
</evidence>
<evidence type="ECO:0000259" key="13">
    <source>
        <dbReference type="Pfam" id="PF07715"/>
    </source>
</evidence>
<keyword evidence="9 10" id="KW-0998">Cell outer membrane</keyword>
<dbReference type="InterPro" id="IPR000531">
    <property type="entry name" value="Beta-barrel_TonB"/>
</dbReference>
<gene>
    <name evidence="14" type="ORF">H0S70_08095</name>
</gene>
<evidence type="ECO:0000256" key="6">
    <source>
        <dbReference type="ARBA" id="ARBA00023077"/>
    </source>
</evidence>
<evidence type="ECO:0000256" key="10">
    <source>
        <dbReference type="PROSITE-ProRule" id="PRU01360"/>
    </source>
</evidence>
<dbReference type="PANTHER" id="PTHR30069">
    <property type="entry name" value="TONB-DEPENDENT OUTER MEMBRANE RECEPTOR"/>
    <property type="match status" value="1"/>
</dbReference>
<evidence type="ECO:0000256" key="5">
    <source>
        <dbReference type="ARBA" id="ARBA00022729"/>
    </source>
</evidence>
<proteinExistence type="inferred from homology"/>
<keyword evidence="4 10" id="KW-0812">Transmembrane</keyword>
<dbReference type="KEGG" id="cmaq:H0S70_08095"/>
<dbReference type="Gene3D" id="2.170.130.10">
    <property type="entry name" value="TonB-dependent receptor, plug domain"/>
    <property type="match status" value="1"/>
</dbReference>
<evidence type="ECO:0000313" key="15">
    <source>
        <dbReference type="Proteomes" id="UP000516438"/>
    </source>
</evidence>
<evidence type="ECO:0000259" key="12">
    <source>
        <dbReference type="Pfam" id="PF00593"/>
    </source>
</evidence>
<feature type="domain" description="TonB-dependent receptor-like beta-barrel" evidence="12">
    <location>
        <begin position="173"/>
        <end position="583"/>
    </location>
</feature>
<keyword evidence="7 10" id="KW-0472">Membrane</keyword>
<dbReference type="Pfam" id="PF00593">
    <property type="entry name" value="TonB_dep_Rec_b-barrel"/>
    <property type="match status" value="1"/>
</dbReference>
<keyword evidence="2 10" id="KW-0813">Transport</keyword>
<dbReference type="SUPFAM" id="SSF56935">
    <property type="entry name" value="Porins"/>
    <property type="match status" value="1"/>
</dbReference>
<accession>A0A7H1DTP4</accession>
<protein>
    <submittedName>
        <fullName evidence="14">TonB-dependent receptor</fullName>
    </submittedName>
</protein>
<evidence type="ECO:0000256" key="7">
    <source>
        <dbReference type="ARBA" id="ARBA00023136"/>
    </source>
</evidence>
<evidence type="ECO:0000256" key="3">
    <source>
        <dbReference type="ARBA" id="ARBA00022452"/>
    </source>
</evidence>
<dbReference type="Gene3D" id="2.40.170.20">
    <property type="entry name" value="TonB-dependent receptor, beta-barrel domain"/>
    <property type="match status" value="1"/>
</dbReference>